<evidence type="ECO:0000313" key="2">
    <source>
        <dbReference type="EMBL" id="KAH9384316.1"/>
    </source>
</evidence>
<name>A0A9J6HAH0_HAELO</name>
<dbReference type="VEuPathDB" id="VectorBase:HLOH_058874"/>
<dbReference type="OrthoDB" id="206335at2759"/>
<dbReference type="Proteomes" id="UP000821853">
    <property type="component" value="Unassembled WGS sequence"/>
</dbReference>
<sequence length="238" mass="25904">MKGQHPTSREAATLQGERAPARNVDVRPSRKYPVAAGGGRFQRYASSAEDDLQEPSTDSICSATQSSAGQLAGTSPRTLDLYDQLFRYVLIPLELDLCGYPLACPEKPGRVLCMQGDEKAYSSRKMGSRGHASFVITHRSKCSAKRACIFTLYGCSVIGSRCCGVSAGQPGCNSSYYHVYSIGDRDKLPHSMAREVFTLGCKMSFTMHGFAVARVSVVDCNGTTVYDLYVRTRSPVLD</sequence>
<reference evidence="2 3" key="1">
    <citation type="journal article" date="2020" name="Cell">
        <title>Large-Scale Comparative Analyses of Tick Genomes Elucidate Their Genetic Diversity and Vector Capacities.</title>
        <authorList>
            <consortium name="Tick Genome and Microbiome Consortium (TIGMIC)"/>
            <person name="Jia N."/>
            <person name="Wang J."/>
            <person name="Shi W."/>
            <person name="Du L."/>
            <person name="Sun Y."/>
            <person name="Zhan W."/>
            <person name="Jiang J.F."/>
            <person name="Wang Q."/>
            <person name="Zhang B."/>
            <person name="Ji P."/>
            <person name="Bell-Sakyi L."/>
            <person name="Cui X.M."/>
            <person name="Yuan T.T."/>
            <person name="Jiang B.G."/>
            <person name="Yang W.F."/>
            <person name="Lam T.T."/>
            <person name="Chang Q.C."/>
            <person name="Ding S.J."/>
            <person name="Wang X.J."/>
            <person name="Zhu J.G."/>
            <person name="Ruan X.D."/>
            <person name="Zhao L."/>
            <person name="Wei J.T."/>
            <person name="Ye R.Z."/>
            <person name="Que T.C."/>
            <person name="Du C.H."/>
            <person name="Zhou Y.H."/>
            <person name="Cheng J.X."/>
            <person name="Dai P.F."/>
            <person name="Guo W.B."/>
            <person name="Han X.H."/>
            <person name="Huang E.J."/>
            <person name="Li L.F."/>
            <person name="Wei W."/>
            <person name="Gao Y.C."/>
            <person name="Liu J.Z."/>
            <person name="Shao H.Z."/>
            <person name="Wang X."/>
            <person name="Wang C.C."/>
            <person name="Yang T.C."/>
            <person name="Huo Q.B."/>
            <person name="Li W."/>
            <person name="Chen H.Y."/>
            <person name="Chen S.E."/>
            <person name="Zhou L.G."/>
            <person name="Ni X.B."/>
            <person name="Tian J.H."/>
            <person name="Sheng Y."/>
            <person name="Liu T."/>
            <person name="Pan Y.S."/>
            <person name="Xia L.Y."/>
            <person name="Li J."/>
            <person name="Zhao F."/>
            <person name="Cao W.C."/>
        </authorList>
    </citation>
    <scope>NUCLEOTIDE SEQUENCE [LARGE SCALE GENOMIC DNA]</scope>
    <source>
        <strain evidence="2">HaeL-2018</strain>
    </source>
</reference>
<dbReference type="AlphaFoldDB" id="A0A9J6HAH0"/>
<protein>
    <submittedName>
        <fullName evidence="2">Uncharacterized protein</fullName>
    </submittedName>
</protein>
<dbReference type="EMBL" id="JABSTR010002080">
    <property type="protein sequence ID" value="KAH9384316.1"/>
    <property type="molecule type" value="Genomic_DNA"/>
</dbReference>
<evidence type="ECO:0000256" key="1">
    <source>
        <dbReference type="SAM" id="MobiDB-lite"/>
    </source>
</evidence>
<proteinExistence type="predicted"/>
<comment type="caution">
    <text evidence="2">The sequence shown here is derived from an EMBL/GenBank/DDBJ whole genome shotgun (WGS) entry which is preliminary data.</text>
</comment>
<organism evidence="2 3">
    <name type="scientific">Haemaphysalis longicornis</name>
    <name type="common">Bush tick</name>
    <dbReference type="NCBI Taxonomy" id="44386"/>
    <lineage>
        <taxon>Eukaryota</taxon>
        <taxon>Metazoa</taxon>
        <taxon>Ecdysozoa</taxon>
        <taxon>Arthropoda</taxon>
        <taxon>Chelicerata</taxon>
        <taxon>Arachnida</taxon>
        <taxon>Acari</taxon>
        <taxon>Parasitiformes</taxon>
        <taxon>Ixodida</taxon>
        <taxon>Ixodoidea</taxon>
        <taxon>Ixodidae</taxon>
        <taxon>Haemaphysalinae</taxon>
        <taxon>Haemaphysalis</taxon>
    </lineage>
</organism>
<feature type="compositionally biased region" description="Polar residues" evidence="1">
    <location>
        <begin position="54"/>
        <end position="72"/>
    </location>
</feature>
<accession>A0A9J6HAH0</accession>
<evidence type="ECO:0000313" key="3">
    <source>
        <dbReference type="Proteomes" id="UP000821853"/>
    </source>
</evidence>
<gene>
    <name evidence="2" type="ORF">HPB48_026309</name>
</gene>
<feature type="region of interest" description="Disordered" evidence="1">
    <location>
        <begin position="1"/>
        <end position="72"/>
    </location>
</feature>
<keyword evidence="3" id="KW-1185">Reference proteome</keyword>